<dbReference type="OrthoDB" id="7210788at2"/>
<keyword evidence="1" id="KW-0472">Membrane</keyword>
<keyword evidence="1" id="KW-0812">Transmembrane</keyword>
<feature type="transmembrane region" description="Helical" evidence="1">
    <location>
        <begin position="1044"/>
        <end position="1068"/>
    </location>
</feature>
<reference evidence="4" key="1">
    <citation type="submission" date="2018-09" db="EMBL/GenBank/DDBJ databases">
        <title>Genome sequencing of strain 2DFWR-13.</title>
        <authorList>
            <person name="Heo J."/>
            <person name="Kim S.-J."/>
            <person name="Kwon S.-W."/>
        </authorList>
    </citation>
    <scope>NUCLEOTIDE SEQUENCE [LARGE SCALE GENOMIC DNA]</scope>
    <source>
        <strain evidence="4">2DFWR-13</strain>
    </source>
</reference>
<feature type="domain" description="Htaa" evidence="2">
    <location>
        <begin position="854"/>
        <end position="1010"/>
    </location>
</feature>
<evidence type="ECO:0000313" key="3">
    <source>
        <dbReference type="EMBL" id="AYF97418.1"/>
    </source>
</evidence>
<keyword evidence="4" id="KW-1185">Reference proteome</keyword>
<evidence type="ECO:0000256" key="1">
    <source>
        <dbReference type="SAM" id="Phobius"/>
    </source>
</evidence>
<evidence type="ECO:0000313" key="4">
    <source>
        <dbReference type="Proteomes" id="UP000278886"/>
    </source>
</evidence>
<name>A0A387B6N4_9MICO</name>
<gene>
    <name evidence="3" type="ORF">D7I47_03565</name>
</gene>
<feature type="domain" description="Htaa" evidence="2">
    <location>
        <begin position="572"/>
        <end position="724"/>
    </location>
</feature>
<organism evidence="3 4">
    <name type="scientific">Protaetiibacter intestinalis</name>
    <dbReference type="NCBI Taxonomy" id="2419774"/>
    <lineage>
        <taxon>Bacteria</taxon>
        <taxon>Bacillati</taxon>
        <taxon>Actinomycetota</taxon>
        <taxon>Actinomycetes</taxon>
        <taxon>Micrococcales</taxon>
        <taxon>Microbacteriaceae</taxon>
        <taxon>Protaetiibacter</taxon>
    </lineage>
</organism>
<dbReference type="KEGG" id="lyd:D7I47_03565"/>
<dbReference type="Proteomes" id="UP000278886">
    <property type="component" value="Chromosome"/>
</dbReference>
<dbReference type="AlphaFoldDB" id="A0A387B6N4"/>
<dbReference type="Pfam" id="PF04213">
    <property type="entry name" value="HtaA"/>
    <property type="match status" value="3"/>
</dbReference>
<dbReference type="InterPro" id="IPR007331">
    <property type="entry name" value="Htaa"/>
</dbReference>
<dbReference type="EMBL" id="CP032630">
    <property type="protein sequence ID" value="AYF97418.1"/>
    <property type="molecule type" value="Genomic_DNA"/>
</dbReference>
<proteinExistence type="predicted"/>
<keyword evidence="1" id="KW-1133">Transmembrane helix</keyword>
<accession>A0A387B6N4</accession>
<sequence length="1073" mass="108876">MTRSHPNHGDSLLSYAPARARSRAPWIAILLVPLLALASVLVPTAPASAAPGDVAAATLQWGFKQSFRNYLTGPIAHGHVTATDVDTATPYGWSGGTGAASGGTGTVAYPGTLQFQGHEATGVPAGEYALDVTITDMRVRVTSATTAELQADVVSRSMSTLSFETYTDVVLATLDLSAGTNASTATTVAYTAVPAALTAAGAPAFAGFYAAGTALDPVSFSWPVEQAPVVPTLAVDVTTATEADGLTVSVAATDFEGISASYVSLIEKGSDTAFVGAAAQVAVVDGAFAQTLTAPAASLDKTKQYEVIAWKTRSYPGPSTTFARADVTLSEAQWDALIPPVPTLAVAVTSATQADGVTVSVTATDFDGISASYVSLIEKGSDTAFVGAAAQVAVVDGAFTQTLTAPTASLDKTKQYEVIAWKTRSYPGPTTTYDRADVVLTEEQWNAVFPAPAALTPTVTAAGTTGGLTVSVAGAAFGDVTASYLSIIEKGSEYNYIGAPAQVAVVDGAFTQELTAPTASLDKTKQYEVIAWKTRSNPSAATIYARADIAVTTSQWDAVFPPVVLNPTPVAGSLSWGVKASFRSYVTGPIAHGTISTTGATAGTGGYVFPQSGAAQLTNGTGTVAYSGSVRFTGHDGVLDLRLSDPQVRIDSATAGTLLVRVNGGSHVAFATLALGSATKTTDATGAVRYAGAPATITASGAGAFSLEGSTFYPAGTALDPVTFVVGSAGSASSGTVVVASAAPATPTNTPAAAPPATTGITVTDGEPGEGGELTAEADGFQPNETGILVVIYSTPTVLAENATADADGRVSWTGTLPRGLTGQHTLTFQGSVDRGIVLNIAAASTLPCTASDASLVWGFKESFRAYIDGSIANGEWTTEGDVAYATPVFTWTGGSGGADEDGALDVQYSGSVRFTGHGGVLDTTVANPRVVIDGDRAVLLLDVTGTTQEGEAVSQTAVEFAELDLSGVERTVEGDEVTWADIPATLTAAGAAAFGTYPEGEELDPVTITATVESGCVETAVDEPTAEATDDDLAPEQTASAGWPLWATVLLIALLAAAIVTAAVILVRRRRG</sequence>
<evidence type="ECO:0000259" key="2">
    <source>
        <dbReference type="Pfam" id="PF04213"/>
    </source>
</evidence>
<protein>
    <recommendedName>
        <fullName evidence="2">Htaa domain-containing protein</fullName>
    </recommendedName>
</protein>
<feature type="domain" description="Htaa" evidence="2">
    <location>
        <begin position="57"/>
        <end position="221"/>
    </location>
</feature>